<organism evidence="2 3">
    <name type="scientific">Microvirga subterranea</name>
    <dbReference type="NCBI Taxonomy" id="186651"/>
    <lineage>
        <taxon>Bacteria</taxon>
        <taxon>Pseudomonadati</taxon>
        <taxon>Pseudomonadota</taxon>
        <taxon>Alphaproteobacteria</taxon>
        <taxon>Hyphomicrobiales</taxon>
        <taxon>Methylobacteriaceae</taxon>
        <taxon>Microvirga</taxon>
    </lineage>
</organism>
<evidence type="ECO:0000256" key="1">
    <source>
        <dbReference type="SAM" id="SignalP"/>
    </source>
</evidence>
<evidence type="ECO:0000313" key="2">
    <source>
        <dbReference type="EMBL" id="RDI60660.1"/>
    </source>
</evidence>
<comment type="caution">
    <text evidence="2">The sequence shown here is derived from an EMBL/GenBank/DDBJ whole genome shotgun (WGS) entry which is preliminary data.</text>
</comment>
<accession>A0A370HQV2</accession>
<keyword evidence="1" id="KW-0732">Signal</keyword>
<sequence length="150" mass="15753">MVRTKSILTAGFAVLALGGGALASGPAEAGASTGTWRNGMVAGPRGVGYYGGYGYGYRPAGYGYRPYGYYRRHNNGGAVAAGLIGGLALGALAARPAYSYPAYSYPSYPVTSYPGYYGTGYYGGSSCYTVRERVVDEWGEVVVRRTQVCE</sequence>
<proteinExistence type="predicted"/>
<evidence type="ECO:0000313" key="3">
    <source>
        <dbReference type="Proteomes" id="UP000254925"/>
    </source>
</evidence>
<feature type="signal peptide" evidence="1">
    <location>
        <begin position="1"/>
        <end position="23"/>
    </location>
</feature>
<dbReference type="AlphaFoldDB" id="A0A370HQV2"/>
<protein>
    <recommendedName>
        <fullName evidence="4">PXPV repeat-containing protein</fullName>
    </recommendedName>
</protein>
<keyword evidence="3" id="KW-1185">Reference proteome</keyword>
<evidence type="ECO:0008006" key="4">
    <source>
        <dbReference type="Google" id="ProtNLM"/>
    </source>
</evidence>
<dbReference type="RefSeq" id="WP_173950579.1">
    <property type="nucleotide sequence ID" value="NZ_QQBB01000002.1"/>
</dbReference>
<dbReference type="Proteomes" id="UP000254925">
    <property type="component" value="Unassembled WGS sequence"/>
</dbReference>
<dbReference type="EMBL" id="QQBB01000002">
    <property type="protein sequence ID" value="RDI60660.1"/>
    <property type="molecule type" value="Genomic_DNA"/>
</dbReference>
<gene>
    <name evidence="2" type="ORF">DES45_10246</name>
</gene>
<name>A0A370HQV2_9HYPH</name>
<reference evidence="2 3" key="1">
    <citation type="submission" date="2018-07" db="EMBL/GenBank/DDBJ databases">
        <title>Genomic Encyclopedia of Type Strains, Phase IV (KMG-IV): sequencing the most valuable type-strain genomes for metagenomic binning, comparative biology and taxonomic classification.</title>
        <authorList>
            <person name="Goeker M."/>
        </authorList>
    </citation>
    <scope>NUCLEOTIDE SEQUENCE [LARGE SCALE GENOMIC DNA]</scope>
    <source>
        <strain evidence="2 3">DSM 14364</strain>
    </source>
</reference>
<feature type="chain" id="PRO_5016826996" description="PXPV repeat-containing protein" evidence="1">
    <location>
        <begin position="24"/>
        <end position="150"/>
    </location>
</feature>